<dbReference type="Gene3D" id="3.30.160.880">
    <property type="entry name" value="Cell division protein ZapA protomer, N-terminal domain"/>
    <property type="match status" value="1"/>
</dbReference>
<dbReference type="SUPFAM" id="SSF102829">
    <property type="entry name" value="Cell division protein ZapA-like"/>
    <property type="match status" value="1"/>
</dbReference>
<dbReference type="RefSeq" id="WP_077397243.1">
    <property type="nucleotide sequence ID" value="NZ_JATM01000008.1"/>
</dbReference>
<dbReference type="InterPro" id="IPR007838">
    <property type="entry name" value="Cell_div_ZapA-like"/>
</dbReference>
<comment type="caution">
    <text evidence="1">The sequence shown here is derived from an EMBL/GenBank/DDBJ whole genome shotgun (WGS) entry which is preliminary data.</text>
</comment>
<dbReference type="EMBL" id="JATM01000008">
    <property type="protein sequence ID" value="OOL16776.1"/>
    <property type="molecule type" value="Genomic_DNA"/>
</dbReference>
<proteinExistence type="predicted"/>
<dbReference type="InterPro" id="IPR036192">
    <property type="entry name" value="Cell_div_ZapA-like_sf"/>
</dbReference>
<dbReference type="STRING" id="1539051.AL01_09400"/>
<dbReference type="InterPro" id="IPR042233">
    <property type="entry name" value="Cell_div_ZapA_N"/>
</dbReference>
<evidence type="ECO:0000313" key="1">
    <source>
        <dbReference type="EMBL" id="OOL16776.1"/>
    </source>
</evidence>
<evidence type="ECO:0008006" key="3">
    <source>
        <dbReference type="Google" id="ProtNLM"/>
    </source>
</evidence>
<sequence length="130" mass="13983">MAQVTLSVGGLSYTVGCQDGEEEYLKDLAASISRRLEEVRRTLGPRGDGEAMFLVALLTTDDLYEARKKQMTDEERAAVARSSQIEASYKQTAGRLADAADIATSLLQRVEEGLKPSVGAATSDKVAVNE</sequence>
<reference evidence="1 2" key="1">
    <citation type="journal article" date="2016" name="PLoS ONE">
        <title>Whole-Genome Sequence Analysis of Bombella intestini LMG 28161T, a Novel Acetic Acid Bacterium Isolated from the Crop of a Red-Tailed Bumble Bee, Bombus lapidarius.</title>
        <authorList>
            <person name="Li L."/>
            <person name="Illeghems K."/>
            <person name="Van Kerrebroeck S."/>
            <person name="Borremans W."/>
            <person name="Cleenwerck I."/>
            <person name="Smagghe G."/>
            <person name="De Vuyst L."/>
            <person name="Vandamme P."/>
        </authorList>
    </citation>
    <scope>NUCLEOTIDE SEQUENCE [LARGE SCALE GENOMIC DNA]</scope>
    <source>
        <strain evidence="1 2">R-52487</strain>
    </source>
</reference>
<dbReference type="Pfam" id="PF05164">
    <property type="entry name" value="ZapA"/>
    <property type="match status" value="1"/>
</dbReference>
<dbReference type="AlphaFoldDB" id="A0A1S8GMU6"/>
<gene>
    <name evidence="1" type="ORF">AL01_09400</name>
</gene>
<accession>A0A1S8GMU6</accession>
<organism evidence="1 2">
    <name type="scientific">Bombella intestini</name>
    <dbReference type="NCBI Taxonomy" id="1539051"/>
    <lineage>
        <taxon>Bacteria</taxon>
        <taxon>Pseudomonadati</taxon>
        <taxon>Pseudomonadota</taxon>
        <taxon>Alphaproteobacteria</taxon>
        <taxon>Acetobacterales</taxon>
        <taxon>Acetobacteraceae</taxon>
        <taxon>Bombella</taxon>
    </lineage>
</organism>
<keyword evidence="2" id="KW-1185">Reference proteome</keyword>
<dbReference type="Proteomes" id="UP000200980">
    <property type="component" value="Unassembled WGS sequence"/>
</dbReference>
<name>A0A1S8GMU6_9PROT</name>
<protein>
    <recommendedName>
        <fullName evidence="3">Cell division protein ZapA</fullName>
    </recommendedName>
</protein>
<evidence type="ECO:0000313" key="2">
    <source>
        <dbReference type="Proteomes" id="UP000200980"/>
    </source>
</evidence>
<dbReference type="OrthoDB" id="9797575at2"/>